<dbReference type="Pfam" id="PF00651">
    <property type="entry name" value="BTB"/>
    <property type="match status" value="1"/>
</dbReference>
<proteinExistence type="predicted"/>
<feature type="domain" description="BTB" evidence="2">
    <location>
        <begin position="284"/>
        <end position="358"/>
    </location>
</feature>
<keyword evidence="4" id="KW-1185">Reference proteome</keyword>
<evidence type="ECO:0000313" key="4">
    <source>
        <dbReference type="Proteomes" id="UP001214576"/>
    </source>
</evidence>
<dbReference type="PROSITE" id="PS50097">
    <property type="entry name" value="BTB"/>
    <property type="match status" value="1"/>
</dbReference>
<dbReference type="InterPro" id="IPR000210">
    <property type="entry name" value="BTB/POZ_dom"/>
</dbReference>
<comment type="caution">
    <text evidence="3">The sequence shown here is derived from an EMBL/GenBank/DDBJ whole genome shotgun (WGS) entry which is preliminary data.</text>
</comment>
<dbReference type="Proteomes" id="UP001214576">
    <property type="component" value="Unassembled WGS sequence"/>
</dbReference>
<protein>
    <recommendedName>
        <fullName evidence="2">BTB domain-containing protein</fullName>
    </recommendedName>
</protein>
<dbReference type="FunFam" id="3.30.710.10:FF:000050">
    <property type="entry name" value="Rho related BTB domain containing 2"/>
    <property type="match status" value="1"/>
</dbReference>
<gene>
    <name evidence="3" type="ORF">MG293_014687</name>
</gene>
<feature type="compositionally biased region" description="Basic and acidic residues" evidence="1">
    <location>
        <begin position="97"/>
        <end position="108"/>
    </location>
</feature>
<evidence type="ECO:0000256" key="1">
    <source>
        <dbReference type="SAM" id="MobiDB-lite"/>
    </source>
</evidence>
<reference evidence="3" key="1">
    <citation type="submission" date="2022-03" db="EMBL/GenBank/DDBJ databases">
        <title>Genomic analyses of argali, domestic sheep and their hybrids provide insights into chromosomal evolution, heterosis and genetic basis of agronomic traits.</title>
        <authorList>
            <person name="Li M."/>
        </authorList>
    </citation>
    <scope>NUCLEOTIDE SEQUENCE</scope>
    <source>
        <strain evidence="3">CAU-MHL-2022a</strain>
        <tissue evidence="3">Skin</tissue>
    </source>
</reference>
<dbReference type="CDD" id="cd18531">
    <property type="entry name" value="BACK_RHOBTB2"/>
    <property type="match status" value="1"/>
</dbReference>
<evidence type="ECO:0000259" key="2">
    <source>
        <dbReference type="PROSITE" id="PS50097"/>
    </source>
</evidence>
<dbReference type="PANTHER" id="PTHR24413">
    <property type="entry name" value="SPECKLE-TYPE POZ PROTEIN"/>
    <property type="match status" value="1"/>
</dbReference>
<feature type="region of interest" description="Disordered" evidence="1">
    <location>
        <begin position="86"/>
        <end position="117"/>
    </location>
</feature>
<accession>A0AAD4TY19</accession>
<feature type="region of interest" description="Disordered" evidence="1">
    <location>
        <begin position="505"/>
        <end position="525"/>
    </location>
</feature>
<dbReference type="InterPro" id="IPR011333">
    <property type="entry name" value="SKP1/BTB/POZ_sf"/>
</dbReference>
<dbReference type="EMBL" id="JAKZEL010000018">
    <property type="protein sequence ID" value="KAI4535461.1"/>
    <property type="molecule type" value="Genomic_DNA"/>
</dbReference>
<organism evidence="3 4">
    <name type="scientific">Ovis ammon polii</name>
    <dbReference type="NCBI Taxonomy" id="230172"/>
    <lineage>
        <taxon>Eukaryota</taxon>
        <taxon>Metazoa</taxon>
        <taxon>Chordata</taxon>
        <taxon>Craniata</taxon>
        <taxon>Vertebrata</taxon>
        <taxon>Euteleostomi</taxon>
        <taxon>Mammalia</taxon>
        <taxon>Eutheria</taxon>
        <taxon>Laurasiatheria</taxon>
        <taxon>Artiodactyla</taxon>
        <taxon>Ruminantia</taxon>
        <taxon>Pecora</taxon>
        <taxon>Bovidae</taxon>
        <taxon>Caprinae</taxon>
        <taxon>Ovis</taxon>
    </lineage>
</organism>
<feature type="compositionally biased region" description="Gly residues" evidence="1">
    <location>
        <begin position="86"/>
        <end position="95"/>
    </location>
</feature>
<sequence length="525" mass="58876">MRAQGPRSRGLGPWVYPARELQVAAVLCPRCPVRSGSVRCPGCRVVTTSRAIRNERAGANLRNKTYLSTASSKFYDLFLMDLSEGELGGPSGSGGPHSEDHRGHPDQHPHHHHHHHYHGRDFLLRAASFDVCESMEEGRGSGPGGLQSSTSNGILGGNGTGYLPGQGRVLSSWSRAFVSIQEETTEDPLTYKSRLMVVVKMDSSIQPGPFRAVLKYLYIGELDENERDLMHIAHIAELLEVFDLRVMVANILNNEAFTNQEITKAFHVRRTNPVKECLAKGTFSDVTFILDDGTISAHKPLLISSCDWMAAMFGGPFVESSTRQLDLAAACSIPSHPQVVFPYTSKSCMRAVLEYLYTVMFTSSPDLNDMKLIILANRLCLPHLVTLTEQYTVTGLMEATQMMVDIDGDVLVFLELAQFHCAFQLADRCLHHICTNYSNVCRKFPRDMKAMSPENQQCFEKHWWPPVWYLKEEDHYQRARKEREKEDYLHLKRQPKRRWLFWNSPSSASPSAASSASPSSSSAVV</sequence>
<dbReference type="SMART" id="SM00225">
    <property type="entry name" value="BTB"/>
    <property type="match status" value="2"/>
</dbReference>
<dbReference type="AlphaFoldDB" id="A0AAD4TY19"/>
<dbReference type="Gene3D" id="3.30.710.10">
    <property type="entry name" value="Potassium Channel Kv1.1, Chain A"/>
    <property type="match status" value="2"/>
</dbReference>
<dbReference type="SUPFAM" id="SSF54695">
    <property type="entry name" value="POZ domain"/>
    <property type="match status" value="2"/>
</dbReference>
<evidence type="ECO:0000313" key="3">
    <source>
        <dbReference type="EMBL" id="KAI4535461.1"/>
    </source>
</evidence>
<dbReference type="FunFam" id="3.30.710.10:FF:000014">
    <property type="entry name" value="Rho-related BTB domain-containing protein 2 isoform 1"/>
    <property type="match status" value="1"/>
</dbReference>
<name>A0AAD4TY19_OVIAM</name>